<accession>A0A0E2HEL5</accession>
<dbReference type="Gene3D" id="3.30.70.2330">
    <property type="match status" value="1"/>
</dbReference>
<dbReference type="PATRIC" id="fig|999408.3.peg.1072"/>
<organism evidence="4 5">
    <name type="scientific">[Clostridium] clostridioforme 90A8</name>
    <dbReference type="NCBI Taxonomy" id="999408"/>
    <lineage>
        <taxon>Bacteria</taxon>
        <taxon>Bacillati</taxon>
        <taxon>Bacillota</taxon>
        <taxon>Clostridia</taxon>
        <taxon>Lachnospirales</taxon>
        <taxon>Lachnospiraceae</taxon>
        <taxon>Enterocloster</taxon>
    </lineage>
</organism>
<proteinExistence type="predicted"/>
<dbReference type="AlphaFoldDB" id="A0A0E2HEL5"/>
<protein>
    <recommendedName>
        <fullName evidence="3">HIRAN domain-containing protein</fullName>
    </recommendedName>
</protein>
<feature type="domain" description="HIRAN" evidence="3">
    <location>
        <begin position="126"/>
        <end position="230"/>
    </location>
</feature>
<gene>
    <name evidence="4" type="ORF">HMPREF1090_01003</name>
</gene>
<sequence length="233" mass="27569">MAIKNGKDYLYLIWKCTSNRRQYIVGQLTKNGQYEFQYGGEIKDAIKVGFKPLVSFEKLGNVYKCEELFPVFSSRLPDKKRKDIKKILEKYKLEEYDSYELLKRSGAKLPIDNLQFIDPILDFEDEFEKKFYVAGVRHYLGCEGEKCTETLLVTRGDEVFLEQEKNNQYDKNAIRVVNEQRKLLGYVPRYYAQAFNKFIEEKRIRECHVVNVEKENCCDECICVLLKINELKD</sequence>
<keyword evidence="2" id="KW-0378">Hydrolase</keyword>
<dbReference type="HOGENOM" id="CLU_097483_0_0_9"/>
<dbReference type="Proteomes" id="UP000013085">
    <property type="component" value="Unassembled WGS sequence"/>
</dbReference>
<comment type="caution">
    <text evidence="4">The sequence shown here is derived from an EMBL/GenBank/DDBJ whole genome shotgun (WGS) entry which is preliminary data.</text>
</comment>
<dbReference type="GO" id="GO:0008270">
    <property type="term" value="F:zinc ion binding"/>
    <property type="evidence" value="ECO:0007669"/>
    <property type="project" value="InterPro"/>
</dbReference>
<dbReference type="GeneID" id="57964622"/>
<dbReference type="EMBL" id="AGYR01000007">
    <property type="protein sequence ID" value="ENZ18686.1"/>
    <property type="molecule type" value="Genomic_DNA"/>
</dbReference>
<dbReference type="InterPro" id="IPR014905">
    <property type="entry name" value="HIRAN"/>
</dbReference>
<dbReference type="SMART" id="SM00910">
    <property type="entry name" value="HIRAN"/>
    <property type="match status" value="1"/>
</dbReference>
<evidence type="ECO:0000259" key="3">
    <source>
        <dbReference type="SMART" id="SM00910"/>
    </source>
</evidence>
<dbReference type="Pfam" id="PF08797">
    <property type="entry name" value="HIRAN"/>
    <property type="match status" value="1"/>
</dbReference>
<evidence type="ECO:0000313" key="4">
    <source>
        <dbReference type="EMBL" id="ENZ18686.1"/>
    </source>
</evidence>
<dbReference type="GO" id="GO:0003676">
    <property type="term" value="F:nucleic acid binding"/>
    <property type="evidence" value="ECO:0007669"/>
    <property type="project" value="InterPro"/>
</dbReference>
<name>A0A0E2HEL5_9FIRM</name>
<reference evidence="4 5" key="1">
    <citation type="submission" date="2013-01" db="EMBL/GenBank/DDBJ databases">
        <title>The Genome Sequence of Clostridium clostridioforme 90A8.</title>
        <authorList>
            <consortium name="The Broad Institute Genome Sequencing Platform"/>
            <person name="Earl A."/>
            <person name="Ward D."/>
            <person name="Feldgarden M."/>
            <person name="Gevers D."/>
            <person name="Courvalin P."/>
            <person name="Lambert T."/>
            <person name="Walker B."/>
            <person name="Young S.K."/>
            <person name="Zeng Q."/>
            <person name="Gargeya S."/>
            <person name="Fitzgerald M."/>
            <person name="Haas B."/>
            <person name="Abouelleil A."/>
            <person name="Alvarado L."/>
            <person name="Arachchi H.M."/>
            <person name="Berlin A.M."/>
            <person name="Chapman S.B."/>
            <person name="Dewar J."/>
            <person name="Goldberg J."/>
            <person name="Griggs A."/>
            <person name="Gujja S."/>
            <person name="Hansen M."/>
            <person name="Howarth C."/>
            <person name="Imamovic A."/>
            <person name="Larimer J."/>
            <person name="McCowan C."/>
            <person name="Murphy C."/>
            <person name="Neiman D."/>
            <person name="Pearson M."/>
            <person name="Priest M."/>
            <person name="Roberts A."/>
            <person name="Saif S."/>
            <person name="Shea T."/>
            <person name="Sisk P."/>
            <person name="Sykes S."/>
            <person name="Wortman J."/>
            <person name="Nusbaum C."/>
            <person name="Birren B."/>
        </authorList>
    </citation>
    <scope>NUCLEOTIDE SEQUENCE [LARGE SCALE GENOMIC DNA]</scope>
    <source>
        <strain evidence="4 5">90A8</strain>
    </source>
</reference>
<dbReference type="InterPro" id="IPR017508">
    <property type="entry name" value="HipA_N1"/>
</dbReference>
<keyword evidence="1" id="KW-0479">Metal-binding</keyword>
<dbReference type="Pfam" id="PF13657">
    <property type="entry name" value="Couple_hipA"/>
    <property type="match status" value="1"/>
</dbReference>
<evidence type="ECO:0000256" key="2">
    <source>
        <dbReference type="ARBA" id="ARBA00022801"/>
    </source>
</evidence>
<dbReference type="GO" id="GO:0016818">
    <property type="term" value="F:hydrolase activity, acting on acid anhydrides, in phosphorus-containing anhydrides"/>
    <property type="evidence" value="ECO:0007669"/>
    <property type="project" value="InterPro"/>
</dbReference>
<evidence type="ECO:0000256" key="1">
    <source>
        <dbReference type="ARBA" id="ARBA00022723"/>
    </source>
</evidence>
<dbReference type="RefSeq" id="WP_002583982.1">
    <property type="nucleotide sequence ID" value="NZ_KB850998.1"/>
</dbReference>
<evidence type="ECO:0000313" key="5">
    <source>
        <dbReference type="Proteomes" id="UP000013085"/>
    </source>
</evidence>